<dbReference type="GeneID" id="33938285"/>
<dbReference type="RefSeq" id="WP_034162706.1">
    <property type="nucleotide sequence ID" value="NZ_CP006664.1"/>
</dbReference>
<proteinExistence type="predicted"/>
<reference evidence="1 2" key="1">
    <citation type="journal article" date="2012" name="PLoS ONE">
        <title>Edwardsiella comparative phylogenomics reveal the new intra/inter-species taxonomic relationships, virulence evolution and niche adaptation mechanisms.</title>
        <authorList>
            <person name="Yang M."/>
            <person name="Lv Y."/>
            <person name="Xiao J."/>
            <person name="Wu H."/>
            <person name="Zheng H."/>
            <person name="Liu Q."/>
            <person name="Zhang Y."/>
            <person name="Wang Q."/>
        </authorList>
    </citation>
    <scope>NUCLEOTIDE SEQUENCE [LARGE SCALE GENOMIC DNA]</scope>
    <source>
        <strain evidence="2">080813</strain>
    </source>
</reference>
<dbReference type="EMBL" id="CP006664">
    <property type="protein sequence ID" value="AIJ06993.1"/>
    <property type="molecule type" value="Genomic_DNA"/>
</dbReference>
<protein>
    <recommendedName>
        <fullName evidence="3">RecA/RadA recombinase</fullName>
    </recommendedName>
</protein>
<evidence type="ECO:0000313" key="2">
    <source>
        <dbReference type="Proteomes" id="UP000028681"/>
    </source>
</evidence>
<dbReference type="Pfam" id="PF09956">
    <property type="entry name" value="Phage_cement_2"/>
    <property type="match status" value="1"/>
</dbReference>
<dbReference type="Proteomes" id="UP000028681">
    <property type="component" value="Chromosome"/>
</dbReference>
<accession>A0A076LK71</accession>
<dbReference type="HOGENOM" id="CLU_165535_3_0_6"/>
<organism evidence="1 2">
    <name type="scientific">Edwardsiella anguillarum ET080813</name>
    <dbReference type="NCBI Taxonomy" id="667120"/>
    <lineage>
        <taxon>Bacteria</taxon>
        <taxon>Pseudomonadati</taxon>
        <taxon>Pseudomonadota</taxon>
        <taxon>Gammaproteobacteria</taxon>
        <taxon>Enterobacterales</taxon>
        <taxon>Hafniaceae</taxon>
        <taxon>Edwardsiella</taxon>
    </lineage>
</organism>
<name>A0A076LK71_9GAMM</name>
<evidence type="ECO:0008006" key="3">
    <source>
        <dbReference type="Google" id="ProtNLM"/>
    </source>
</evidence>
<dbReference type="KEGG" id="ete:ETEE_0516"/>
<dbReference type="AlphaFoldDB" id="A0A076LK71"/>
<gene>
    <name evidence="1" type="ORF">ETEE_0516</name>
</gene>
<dbReference type="PIRSF" id="PIRSF030771">
    <property type="entry name" value="UCP030771"/>
    <property type="match status" value="1"/>
</dbReference>
<evidence type="ECO:0000313" key="1">
    <source>
        <dbReference type="EMBL" id="AIJ06993.1"/>
    </source>
</evidence>
<sequence>MAKNFVQEGKTIQFTAAKATESGALVQVGDVMAVSISDVAAQAQGVGMAEGVFLLPKLRTDDMATGKKVYLKSDKVQLANSASEPYVGVVWEAAGTSDDFVPVKINA</sequence>
<dbReference type="InterPro" id="IPR011231">
    <property type="entry name" value="Phage_VT1-Sakai_H0018"/>
</dbReference>